<evidence type="ECO:0000313" key="3">
    <source>
        <dbReference type="Proteomes" id="UP000230108"/>
    </source>
</evidence>
<sequence length="182" mass="20586">MHIESRVGDPFKDNSIPVSLKDAINHILTKQHIRWANTMPNDIDWGKVEKGLLQAFTKFGQDGQFPFGNDVLIISPFSFMNDYSGQSHQNNLGLILSSPETDEPNPRGYMGYIDLTSTHKLVRRISNNFRDGVYSFSYHPLVGIMPGGKMYMRLHEEDDYQTRGNKRSIAPLAGMPRLRGGS</sequence>
<protein>
    <submittedName>
        <fullName evidence="2">Uncharacterized protein</fullName>
    </submittedName>
</protein>
<gene>
    <name evidence="2" type="ORF">COY90_05365</name>
</gene>
<organism evidence="2 3">
    <name type="scientific">Candidatus Roizmanbacteria bacterium CG_4_10_14_0_8_um_filter_39_9</name>
    <dbReference type="NCBI Taxonomy" id="1974829"/>
    <lineage>
        <taxon>Bacteria</taxon>
        <taxon>Candidatus Roizmaniibacteriota</taxon>
    </lineage>
</organism>
<accession>A0A2M7QBF0</accession>
<dbReference type="Proteomes" id="UP000230108">
    <property type="component" value="Unassembled WGS sequence"/>
</dbReference>
<dbReference type="AlphaFoldDB" id="A0A2M7QBF0"/>
<feature type="region of interest" description="Disordered" evidence="1">
    <location>
        <begin position="162"/>
        <end position="182"/>
    </location>
</feature>
<evidence type="ECO:0000256" key="1">
    <source>
        <dbReference type="SAM" id="MobiDB-lite"/>
    </source>
</evidence>
<dbReference type="EMBL" id="PFLF01000113">
    <property type="protein sequence ID" value="PIY68559.1"/>
    <property type="molecule type" value="Genomic_DNA"/>
</dbReference>
<proteinExistence type="predicted"/>
<reference evidence="3" key="1">
    <citation type="submission" date="2017-09" db="EMBL/GenBank/DDBJ databases">
        <title>Depth-based differentiation of microbial function through sediment-hosted aquifers and enrichment of novel symbionts in the deep terrestrial subsurface.</title>
        <authorList>
            <person name="Probst A.J."/>
            <person name="Ladd B."/>
            <person name="Jarett J.K."/>
            <person name="Geller-Mcgrath D.E."/>
            <person name="Sieber C.M.K."/>
            <person name="Emerson J.B."/>
            <person name="Anantharaman K."/>
            <person name="Thomas B.C."/>
            <person name="Malmstrom R."/>
            <person name="Stieglmeier M."/>
            <person name="Klingl A."/>
            <person name="Woyke T."/>
            <person name="Ryan C.M."/>
            <person name="Banfield J.F."/>
        </authorList>
    </citation>
    <scope>NUCLEOTIDE SEQUENCE [LARGE SCALE GENOMIC DNA]</scope>
</reference>
<name>A0A2M7QBF0_9BACT</name>
<comment type="caution">
    <text evidence="2">The sequence shown here is derived from an EMBL/GenBank/DDBJ whole genome shotgun (WGS) entry which is preliminary data.</text>
</comment>
<evidence type="ECO:0000313" key="2">
    <source>
        <dbReference type="EMBL" id="PIY68559.1"/>
    </source>
</evidence>